<dbReference type="EMBL" id="JBGNUJ010000004">
    <property type="protein sequence ID" value="KAL3960779.1"/>
    <property type="molecule type" value="Genomic_DNA"/>
</dbReference>
<gene>
    <name evidence="1" type="ORF">ACCO45_005896</name>
</gene>
<protein>
    <submittedName>
        <fullName evidence="1">Uncharacterized protein</fullName>
    </submittedName>
</protein>
<reference evidence="1" key="1">
    <citation type="submission" date="2024-12" db="EMBL/GenBank/DDBJ databases">
        <title>Comparative genomics and development of molecular markers within Purpureocillium lilacinum and among Purpureocillium species.</title>
        <authorList>
            <person name="Yeh Z.-Y."/>
            <person name="Ni N.-T."/>
            <person name="Lo P.-H."/>
            <person name="Mushyakhwo K."/>
            <person name="Lin C.-F."/>
            <person name="Nai Y.-S."/>
        </authorList>
    </citation>
    <scope>NUCLEOTIDE SEQUENCE</scope>
    <source>
        <strain evidence="1">NCHU-NPUST-175</strain>
    </source>
</reference>
<keyword evidence="2" id="KW-1185">Reference proteome</keyword>
<accession>A0ACC4DZ15</accession>
<evidence type="ECO:0000313" key="1">
    <source>
        <dbReference type="EMBL" id="KAL3960779.1"/>
    </source>
</evidence>
<proteinExistence type="predicted"/>
<evidence type="ECO:0000313" key="2">
    <source>
        <dbReference type="Proteomes" id="UP001638806"/>
    </source>
</evidence>
<organism evidence="1 2">
    <name type="scientific">Purpureocillium lilacinum</name>
    <name type="common">Paecilomyces lilacinus</name>
    <dbReference type="NCBI Taxonomy" id="33203"/>
    <lineage>
        <taxon>Eukaryota</taxon>
        <taxon>Fungi</taxon>
        <taxon>Dikarya</taxon>
        <taxon>Ascomycota</taxon>
        <taxon>Pezizomycotina</taxon>
        <taxon>Sordariomycetes</taxon>
        <taxon>Hypocreomycetidae</taxon>
        <taxon>Hypocreales</taxon>
        <taxon>Ophiocordycipitaceae</taxon>
        <taxon>Purpureocillium</taxon>
    </lineage>
</organism>
<name>A0ACC4DZ15_PURLI</name>
<sequence length="183" mass="19943">MGKATRPPRSHLAAQLGLVFGLWRCAGGAAGLHRARQPLLNAEVPEHFSLLRCGAAGRPAEARQLVWKRPVSNFAHRSRGARPETESAGASWPCRGTCFSPVSAVRPGVSHCAAAASLLNFRSCACRRFRASQDSGMTVSRGPGLSVTRRSSYSSRRRTTLGVVIRYEEVQTRHERLIVALLR</sequence>
<dbReference type="Proteomes" id="UP001638806">
    <property type="component" value="Unassembled WGS sequence"/>
</dbReference>
<comment type="caution">
    <text evidence="1">The sequence shown here is derived from an EMBL/GenBank/DDBJ whole genome shotgun (WGS) entry which is preliminary data.</text>
</comment>